<sequence length="239" mass="26288">MPQIDQGGGYMSTISKLPAYGTCCLVPRPGKSSASLPYSSNWSGYVLTGRKGKYSCISGEWTVPFVLPTSRSSYSSAWVGIDGYNNSSLIQTGTAHHFVNGTAQYYAWWEILPSYETRISLPVRPGDVMRAYIAKLKGSKWLIRLQNLSRGWTFKTVQSYHGPQTSAEWIVEAPTVNGSQSSLARLSPVAFVRSRVNGCNPKFTPSQRIGMLQHHRIVSLPCKPSSSGSSFVVKNQVRA</sequence>
<accession>A0A268F0P5</accession>
<dbReference type="InterPro" id="IPR000250">
    <property type="entry name" value="Peptidase_G1"/>
</dbReference>
<dbReference type="EMBL" id="NPBY01000014">
    <property type="protein sequence ID" value="PAD78956.1"/>
    <property type="molecule type" value="Genomic_DNA"/>
</dbReference>
<dbReference type="Gene3D" id="2.60.120.700">
    <property type="entry name" value="Peptidase G1"/>
    <property type="match status" value="1"/>
</dbReference>
<dbReference type="Proteomes" id="UP000215596">
    <property type="component" value="Unassembled WGS sequence"/>
</dbReference>
<dbReference type="Pfam" id="PF01828">
    <property type="entry name" value="Peptidase_A4"/>
    <property type="match status" value="1"/>
</dbReference>
<dbReference type="CDD" id="cd13426">
    <property type="entry name" value="Peptidase_G1"/>
    <property type="match status" value="1"/>
</dbReference>
<reference evidence="2 5" key="2">
    <citation type="submission" date="2019-11" db="EMBL/GenBank/DDBJ databases">
        <title>Draft genome sequences of five Paenibacillus species of dairy origin.</title>
        <authorList>
            <person name="Olajide A.M."/>
            <person name="Chen S."/>
            <person name="Lapointe G."/>
        </authorList>
    </citation>
    <scope>NUCLEOTIDE SEQUENCE [LARGE SCALE GENOMIC DNA]</scope>
    <source>
        <strain evidence="2 5">3CS1</strain>
    </source>
</reference>
<reference evidence="3 4" key="1">
    <citation type="submission" date="2017-07" db="EMBL/GenBank/DDBJ databases">
        <title>Isolation and whole genome analysis of endospore-forming bacteria from heroin.</title>
        <authorList>
            <person name="Kalinowski J."/>
            <person name="Ahrens B."/>
            <person name="Al-Dilaimi A."/>
            <person name="Winkler A."/>
            <person name="Wibberg D."/>
            <person name="Schleenbecker U."/>
            <person name="Ruckert C."/>
            <person name="Wolfel R."/>
            <person name="Grass G."/>
        </authorList>
    </citation>
    <scope>NUCLEOTIDE SEQUENCE [LARGE SCALE GENOMIC DNA]</scope>
    <source>
        <strain evidence="3 4">7537-G1</strain>
    </source>
</reference>
<evidence type="ECO:0000313" key="3">
    <source>
        <dbReference type="EMBL" id="PAD78956.1"/>
    </source>
</evidence>
<dbReference type="GO" id="GO:0006508">
    <property type="term" value="P:proteolysis"/>
    <property type="evidence" value="ECO:0007669"/>
    <property type="project" value="InterPro"/>
</dbReference>
<dbReference type="PANTHER" id="PTHR37536">
    <property type="entry name" value="PUTATIVE (AFU_ORTHOLOGUE AFUA_3G02970)-RELATED"/>
    <property type="match status" value="1"/>
</dbReference>
<dbReference type="GO" id="GO:0070007">
    <property type="term" value="F:glutamic-type endopeptidase activity"/>
    <property type="evidence" value="ECO:0007669"/>
    <property type="project" value="InterPro"/>
</dbReference>
<name>A0A268F0P5_9BACL</name>
<dbReference type="SUPFAM" id="SSF49899">
    <property type="entry name" value="Concanavalin A-like lectins/glucanases"/>
    <property type="match status" value="1"/>
</dbReference>
<evidence type="ECO:0000313" key="5">
    <source>
        <dbReference type="Proteomes" id="UP000435177"/>
    </source>
</evidence>
<evidence type="ECO:0000313" key="4">
    <source>
        <dbReference type="Proteomes" id="UP000215596"/>
    </source>
</evidence>
<dbReference type="PANTHER" id="PTHR37536:SF1">
    <property type="entry name" value="ASPERGILLOPEPSIN, PUTAITVE (AFU_ORTHOLOGUE AFUA_7G01200)"/>
    <property type="match status" value="1"/>
</dbReference>
<keyword evidence="5" id="KW-1185">Reference proteome</keyword>
<dbReference type="EMBL" id="WOAA01000003">
    <property type="protein sequence ID" value="MUG65651.1"/>
    <property type="molecule type" value="Genomic_DNA"/>
</dbReference>
<feature type="active site" description="Proton acceptor" evidence="1">
    <location>
        <position position="172"/>
    </location>
</feature>
<gene>
    <name evidence="3" type="ORF">CHH67_05060</name>
    <name evidence="2" type="ORF">GNP94_06465</name>
</gene>
<proteinExistence type="predicted"/>
<comment type="caution">
    <text evidence="3">The sequence shown here is derived from an EMBL/GenBank/DDBJ whole genome shotgun (WGS) entry which is preliminary data.</text>
</comment>
<dbReference type="InterPro" id="IPR013320">
    <property type="entry name" value="ConA-like_dom_sf"/>
</dbReference>
<evidence type="ECO:0008006" key="6">
    <source>
        <dbReference type="Google" id="ProtNLM"/>
    </source>
</evidence>
<evidence type="ECO:0000313" key="2">
    <source>
        <dbReference type="EMBL" id="MUG65651.1"/>
    </source>
</evidence>
<evidence type="ECO:0000256" key="1">
    <source>
        <dbReference type="PIRSR" id="PIRSR600250-50"/>
    </source>
</evidence>
<organism evidence="3 4">
    <name type="scientific">Paenibacillus campinasensis</name>
    <dbReference type="NCBI Taxonomy" id="66347"/>
    <lineage>
        <taxon>Bacteria</taxon>
        <taxon>Bacillati</taxon>
        <taxon>Bacillota</taxon>
        <taxon>Bacilli</taxon>
        <taxon>Bacillales</taxon>
        <taxon>Paenibacillaceae</taxon>
        <taxon>Paenibacillus</taxon>
    </lineage>
</organism>
<dbReference type="OrthoDB" id="2630173at2"/>
<dbReference type="InterPro" id="IPR038656">
    <property type="entry name" value="Peptidase_G1_sf"/>
</dbReference>
<protein>
    <recommendedName>
        <fullName evidence="6">Peptidase A4 family protein</fullName>
    </recommendedName>
</protein>
<dbReference type="Proteomes" id="UP000435177">
    <property type="component" value="Unassembled WGS sequence"/>
</dbReference>
<dbReference type="AlphaFoldDB" id="A0A268F0P5"/>